<organism evidence="1 2">
    <name type="scientific">Glaesserella parasuis HPS10</name>
    <dbReference type="NCBI Taxonomy" id="1450514"/>
    <lineage>
        <taxon>Bacteria</taxon>
        <taxon>Pseudomonadati</taxon>
        <taxon>Pseudomonadota</taxon>
        <taxon>Gammaproteobacteria</taxon>
        <taxon>Pasteurellales</taxon>
        <taxon>Pasteurellaceae</taxon>
        <taxon>Glaesserella</taxon>
    </lineage>
</organism>
<dbReference type="Proteomes" id="UP000027036">
    <property type="component" value="Unassembled WGS sequence"/>
</dbReference>
<protein>
    <submittedName>
        <fullName evidence="1">Uncharacterized protein</fullName>
    </submittedName>
</protein>
<name>A0A836MED7_GLAPU</name>
<evidence type="ECO:0000313" key="1">
    <source>
        <dbReference type="EMBL" id="KDB48063.1"/>
    </source>
</evidence>
<dbReference type="AlphaFoldDB" id="A0A836MED7"/>
<dbReference type="EMBL" id="JDSO01000052">
    <property type="protein sequence ID" value="KDB48063.1"/>
    <property type="molecule type" value="Genomic_DNA"/>
</dbReference>
<evidence type="ECO:0000313" key="2">
    <source>
        <dbReference type="Proteomes" id="UP000027036"/>
    </source>
</evidence>
<proteinExistence type="predicted"/>
<accession>A0A836MED7</accession>
<sequence>MAIIFPDLLELPANATPPPRSETPPNVHHKSELFWFVAAAGSVSEERGILDAGSILEVVSKSTAPLPEITASCGATKEAC</sequence>
<gene>
    <name evidence="1" type="ORF">HPS10_05305</name>
</gene>
<reference evidence="1 2" key="1">
    <citation type="submission" date="2014-02" db="EMBL/GenBank/DDBJ databases">
        <title>Comparative genomics of Haemophilus parasuis isolated from pig lungs.</title>
        <authorList>
            <person name="Kittichotirat W."/>
            <person name="Bumgarner R.E."/>
            <person name="Lawrence P."/>
        </authorList>
    </citation>
    <scope>NUCLEOTIDE SEQUENCE [LARGE SCALE GENOMIC DNA]</scope>
    <source>
        <strain evidence="1 2">HPS10</strain>
    </source>
</reference>
<comment type="caution">
    <text evidence="1">The sequence shown here is derived from an EMBL/GenBank/DDBJ whole genome shotgun (WGS) entry which is preliminary data.</text>
</comment>